<evidence type="ECO:0000256" key="2">
    <source>
        <dbReference type="ARBA" id="ARBA00022771"/>
    </source>
</evidence>
<reference evidence="6 7" key="1">
    <citation type="submission" date="2019-08" db="EMBL/GenBank/DDBJ databases">
        <title>Archangium and Cystobacter genomes.</title>
        <authorList>
            <person name="Chen I.-C.K."/>
            <person name="Wielgoss S."/>
        </authorList>
    </citation>
    <scope>NUCLEOTIDE SEQUENCE [LARGE SCALE GENOMIC DNA]</scope>
    <source>
        <strain evidence="6 7">Cbm 6</strain>
    </source>
</reference>
<sequence>MAKRTRIIEGTWNCTSCDARDILARHRNCPHCNNPREETGQESEFDFGGVDAASGRALREGVTDEKARSAAAAGVDWFCDYCGASNRGDAPLCRHCRAQRSDTSRTLTEDAEPSHVPPPPPPAPRGAGRKWLLVGLSLLACFGTCMYWGSRSHELTGHVTSTAWTRTVHRESFQRVRREGWRDELRMTSPRMPVNGQGEVAGVENIRDCITRQRGTRQVADGTERVCETKTHRVQCGTEEKCTRKKLGNGYMQEECDDVPKYCKESYEDCRNRTRYRTEPVYDLSCTYDTYAWTQVERREESGRDSAPRWPELRTGPVDRLRREEKYVVHIGYTDDGQKEHQLEPRSEAEFLSWKKGQAVPLQVNNFGSVNVLAGDVTR</sequence>
<accession>A0ABY9X4K3</accession>
<evidence type="ECO:0000256" key="1">
    <source>
        <dbReference type="ARBA" id="ARBA00022723"/>
    </source>
</evidence>
<feature type="compositionally biased region" description="Pro residues" evidence="4">
    <location>
        <begin position="115"/>
        <end position="124"/>
    </location>
</feature>
<keyword evidence="3" id="KW-0862">Zinc</keyword>
<dbReference type="Proteomes" id="UP001611383">
    <property type="component" value="Chromosome"/>
</dbReference>
<dbReference type="InterPro" id="IPR001876">
    <property type="entry name" value="Znf_RanBP2"/>
</dbReference>
<keyword evidence="2" id="KW-0863">Zinc-finger</keyword>
<evidence type="ECO:0000313" key="7">
    <source>
        <dbReference type="Proteomes" id="UP001611383"/>
    </source>
</evidence>
<evidence type="ECO:0000256" key="3">
    <source>
        <dbReference type="ARBA" id="ARBA00022833"/>
    </source>
</evidence>
<name>A0ABY9X4K3_9BACT</name>
<evidence type="ECO:0000256" key="4">
    <source>
        <dbReference type="SAM" id="MobiDB-lite"/>
    </source>
</evidence>
<dbReference type="PROSITE" id="PS50199">
    <property type="entry name" value="ZF_RANBP2_2"/>
    <property type="match status" value="1"/>
</dbReference>
<keyword evidence="7" id="KW-1185">Reference proteome</keyword>
<organism evidence="6 7">
    <name type="scientific">Archangium minus</name>
    <dbReference type="NCBI Taxonomy" id="83450"/>
    <lineage>
        <taxon>Bacteria</taxon>
        <taxon>Pseudomonadati</taxon>
        <taxon>Myxococcota</taxon>
        <taxon>Myxococcia</taxon>
        <taxon>Myxococcales</taxon>
        <taxon>Cystobacterineae</taxon>
        <taxon>Archangiaceae</taxon>
        <taxon>Archangium</taxon>
    </lineage>
</organism>
<proteinExistence type="predicted"/>
<dbReference type="RefSeq" id="WP_395809210.1">
    <property type="nucleotide sequence ID" value="NZ_CP043494.1"/>
</dbReference>
<keyword evidence="1" id="KW-0479">Metal-binding</keyword>
<evidence type="ECO:0000313" key="6">
    <source>
        <dbReference type="EMBL" id="WNG50304.1"/>
    </source>
</evidence>
<feature type="domain" description="RanBP2-type" evidence="5">
    <location>
        <begin position="72"/>
        <end position="102"/>
    </location>
</feature>
<dbReference type="EMBL" id="CP043494">
    <property type="protein sequence ID" value="WNG50304.1"/>
    <property type="molecule type" value="Genomic_DNA"/>
</dbReference>
<protein>
    <recommendedName>
        <fullName evidence="5">RanBP2-type domain-containing protein</fullName>
    </recommendedName>
</protein>
<feature type="region of interest" description="Disordered" evidence="4">
    <location>
        <begin position="104"/>
        <end position="127"/>
    </location>
</feature>
<gene>
    <name evidence="6" type="ORF">F0U60_43860</name>
</gene>
<dbReference type="PROSITE" id="PS01358">
    <property type="entry name" value="ZF_RANBP2_1"/>
    <property type="match status" value="1"/>
</dbReference>
<evidence type="ECO:0000259" key="5">
    <source>
        <dbReference type="PROSITE" id="PS50199"/>
    </source>
</evidence>